<reference evidence="4 5" key="1">
    <citation type="submission" date="2024-01" db="EMBL/GenBank/DDBJ databases">
        <title>Genome assemblies of Stephania.</title>
        <authorList>
            <person name="Yang L."/>
        </authorList>
    </citation>
    <scope>NUCLEOTIDE SEQUENCE [LARGE SCALE GENOMIC DNA]</scope>
    <source>
        <strain evidence="4">JXDWG</strain>
        <tissue evidence="4">Leaf</tissue>
    </source>
</reference>
<evidence type="ECO:0000256" key="2">
    <source>
        <dbReference type="ARBA" id="ARBA00022801"/>
    </source>
</evidence>
<gene>
    <name evidence="4" type="ORF">Scep_019365</name>
</gene>
<dbReference type="InterPro" id="IPR051601">
    <property type="entry name" value="Serine_prot/Carboxylest_S33"/>
</dbReference>
<dbReference type="InterPro" id="IPR029058">
    <property type="entry name" value="AB_hydrolase_fold"/>
</dbReference>
<dbReference type="PANTHER" id="PTHR43248">
    <property type="entry name" value="2-SUCCINYL-6-HYDROXY-2,4-CYCLOHEXADIENE-1-CARBOXYLATE SYNTHASE"/>
    <property type="match status" value="1"/>
</dbReference>
<keyword evidence="5" id="KW-1185">Reference proteome</keyword>
<name>A0AAP0IAJ4_9MAGN</name>
<dbReference type="InterPro" id="IPR000073">
    <property type="entry name" value="AB_hydrolase_1"/>
</dbReference>
<organism evidence="4 5">
    <name type="scientific">Stephania cephalantha</name>
    <dbReference type="NCBI Taxonomy" id="152367"/>
    <lineage>
        <taxon>Eukaryota</taxon>
        <taxon>Viridiplantae</taxon>
        <taxon>Streptophyta</taxon>
        <taxon>Embryophyta</taxon>
        <taxon>Tracheophyta</taxon>
        <taxon>Spermatophyta</taxon>
        <taxon>Magnoliopsida</taxon>
        <taxon>Ranunculales</taxon>
        <taxon>Menispermaceae</taxon>
        <taxon>Menispermoideae</taxon>
        <taxon>Cissampelideae</taxon>
        <taxon>Stephania</taxon>
    </lineage>
</organism>
<evidence type="ECO:0000256" key="1">
    <source>
        <dbReference type="ARBA" id="ARBA00010088"/>
    </source>
</evidence>
<feature type="domain" description="AB hydrolase-1" evidence="3">
    <location>
        <begin position="112"/>
        <end position="373"/>
    </location>
</feature>
<protein>
    <recommendedName>
        <fullName evidence="3">AB hydrolase-1 domain-containing protein</fullName>
    </recommendedName>
</protein>
<dbReference type="SUPFAM" id="SSF53474">
    <property type="entry name" value="alpha/beta-Hydrolases"/>
    <property type="match status" value="1"/>
</dbReference>
<dbReference type="GO" id="GO:0016787">
    <property type="term" value="F:hydrolase activity"/>
    <property type="evidence" value="ECO:0007669"/>
    <property type="project" value="UniProtKB-KW"/>
</dbReference>
<accession>A0AAP0IAJ4</accession>
<keyword evidence="2" id="KW-0378">Hydrolase</keyword>
<evidence type="ECO:0000313" key="4">
    <source>
        <dbReference type="EMBL" id="KAK9111846.1"/>
    </source>
</evidence>
<dbReference type="AlphaFoldDB" id="A0AAP0IAJ4"/>
<proteinExistence type="inferred from homology"/>
<evidence type="ECO:0000313" key="5">
    <source>
        <dbReference type="Proteomes" id="UP001419268"/>
    </source>
</evidence>
<dbReference type="EMBL" id="JBBNAG010000008">
    <property type="protein sequence ID" value="KAK9111846.1"/>
    <property type="molecule type" value="Genomic_DNA"/>
</dbReference>
<comment type="caution">
    <text evidence="4">The sequence shown here is derived from an EMBL/GenBank/DDBJ whole genome shotgun (WGS) entry which is preliminary data.</text>
</comment>
<evidence type="ECO:0000259" key="3">
    <source>
        <dbReference type="Pfam" id="PF12697"/>
    </source>
</evidence>
<comment type="similarity">
    <text evidence="1">Belongs to the peptidase S33 family.</text>
</comment>
<sequence>MAAVSSASHSVMGYNSSFWNLRDTDFKSKATILRIHPQDKRFCNYRLHVAGSKNVFNVVACQSTHILVDPKVAYGRDSAKKPDILAYDVIQGALVRWSSSVDNVVIDPPTAVLLHGILGSRKNWGSFARRLAQEFPMWQFLIVDLRCHGDSTSIKKRCPHTVASAALDVLKLLAQLKITPRVLIGHSFGGKVALSMVEQAAKPLARPVRVWVLDATPGNAHTRGGGVDHPAKLISFLRTLTNEISSKREVVRILIQEGFSKDVAQWVVTNLSQPDRRGSKSANFSWVFDLEGVAEMYKSYEETNLWEFVESVPQGVHFNFLKAEHSLHRWALEDIKRIHAAEDLASNEGGGVEMHVLEDAGHWVHTDNPDGLFRILSYSFKGFKP</sequence>
<dbReference type="Pfam" id="PF12697">
    <property type="entry name" value="Abhydrolase_6"/>
    <property type="match status" value="1"/>
</dbReference>
<dbReference type="PANTHER" id="PTHR43248:SF14">
    <property type="entry name" value="ALPHA_BETA-HYDROLASES SUPERFAMILY PROTEIN"/>
    <property type="match status" value="1"/>
</dbReference>
<dbReference type="Gene3D" id="3.40.50.1820">
    <property type="entry name" value="alpha/beta hydrolase"/>
    <property type="match status" value="1"/>
</dbReference>
<dbReference type="Proteomes" id="UP001419268">
    <property type="component" value="Unassembled WGS sequence"/>
</dbReference>